<evidence type="ECO:0000256" key="3">
    <source>
        <dbReference type="ARBA" id="ARBA00022801"/>
    </source>
</evidence>
<dbReference type="EMBL" id="JAJEQF010000002">
    <property type="protein sequence ID" value="MCC2166513.1"/>
    <property type="molecule type" value="Genomic_DNA"/>
</dbReference>
<evidence type="ECO:0000256" key="5">
    <source>
        <dbReference type="ARBA" id="ARBA00022884"/>
    </source>
</evidence>
<dbReference type="InterPro" id="IPR012340">
    <property type="entry name" value="NA-bd_OB-fold"/>
</dbReference>
<gene>
    <name evidence="7" type="ORF">LKD45_02155</name>
</gene>
<keyword evidence="3" id="KW-0378">Hydrolase</keyword>
<dbReference type="Pfam" id="PF10150">
    <property type="entry name" value="RNase_E_G"/>
    <property type="match status" value="1"/>
</dbReference>
<dbReference type="SMART" id="SM00316">
    <property type="entry name" value="S1"/>
    <property type="match status" value="1"/>
</dbReference>
<dbReference type="GO" id="GO:0006364">
    <property type="term" value="P:rRNA processing"/>
    <property type="evidence" value="ECO:0007669"/>
    <property type="project" value="TreeGrafter"/>
</dbReference>
<dbReference type="GO" id="GO:0005737">
    <property type="term" value="C:cytoplasm"/>
    <property type="evidence" value="ECO:0007669"/>
    <property type="project" value="TreeGrafter"/>
</dbReference>
<dbReference type="InterPro" id="IPR019307">
    <property type="entry name" value="RNA-bd_AU-1/RNase_E/G"/>
</dbReference>
<dbReference type="PANTHER" id="PTHR30001:SF0">
    <property type="entry name" value="RIBONUCLEASE G"/>
    <property type="match status" value="1"/>
</dbReference>
<dbReference type="PROSITE" id="PS50126">
    <property type="entry name" value="S1"/>
    <property type="match status" value="1"/>
</dbReference>
<keyword evidence="4" id="KW-0460">Magnesium</keyword>
<dbReference type="AlphaFoldDB" id="A0AAE3ARK3"/>
<evidence type="ECO:0000313" key="7">
    <source>
        <dbReference type="EMBL" id="MCC2166513.1"/>
    </source>
</evidence>
<dbReference type="GO" id="GO:0004540">
    <property type="term" value="F:RNA nuclease activity"/>
    <property type="evidence" value="ECO:0007669"/>
    <property type="project" value="InterPro"/>
</dbReference>
<dbReference type="GO" id="GO:0003723">
    <property type="term" value="F:RNA binding"/>
    <property type="evidence" value="ECO:0007669"/>
    <property type="project" value="UniProtKB-KW"/>
</dbReference>
<dbReference type="Gene3D" id="2.40.50.140">
    <property type="entry name" value="Nucleic acid-binding proteins"/>
    <property type="match status" value="1"/>
</dbReference>
<dbReference type="RefSeq" id="WP_308727614.1">
    <property type="nucleotide sequence ID" value="NZ_JAJEQF010000002.1"/>
</dbReference>
<comment type="caution">
    <text evidence="7">The sequence shown here is derived from an EMBL/GenBank/DDBJ whole genome shotgun (WGS) entry which is preliminary data.</text>
</comment>
<dbReference type="InterPro" id="IPR004659">
    <property type="entry name" value="RNase_E/G"/>
</dbReference>
<reference evidence="7 8" key="1">
    <citation type="submission" date="2021-10" db="EMBL/GenBank/DDBJ databases">
        <title>Anaerobic single-cell dispensing facilitates the cultivation of human gut bacteria.</title>
        <authorList>
            <person name="Afrizal A."/>
        </authorList>
    </citation>
    <scope>NUCLEOTIDE SEQUENCE [LARGE SCALE GENOMIC DNA]</scope>
    <source>
        <strain evidence="7 8">CLA-AA-H244</strain>
    </source>
</reference>
<evidence type="ECO:0000256" key="2">
    <source>
        <dbReference type="ARBA" id="ARBA00022723"/>
    </source>
</evidence>
<dbReference type="GO" id="GO:0046872">
    <property type="term" value="F:metal ion binding"/>
    <property type="evidence" value="ECO:0007669"/>
    <property type="project" value="UniProtKB-KW"/>
</dbReference>
<dbReference type="PANTHER" id="PTHR30001">
    <property type="entry name" value="RIBONUCLEASE"/>
    <property type="match status" value="1"/>
</dbReference>
<proteinExistence type="predicted"/>
<accession>A0AAE3ARK3</accession>
<feature type="domain" description="S1 motif" evidence="6">
    <location>
        <begin position="44"/>
        <end position="117"/>
    </location>
</feature>
<evidence type="ECO:0000259" key="6">
    <source>
        <dbReference type="PROSITE" id="PS50126"/>
    </source>
</evidence>
<keyword evidence="8" id="KW-1185">Reference proteome</keyword>
<protein>
    <submittedName>
        <fullName evidence="7">Ribonuclease E/G</fullName>
    </submittedName>
</protein>
<keyword evidence="2" id="KW-0479">Metal-binding</keyword>
<dbReference type="Proteomes" id="UP001199355">
    <property type="component" value="Unassembled WGS sequence"/>
</dbReference>
<dbReference type="CDD" id="cd04453">
    <property type="entry name" value="S1_RNase_E"/>
    <property type="match status" value="1"/>
</dbReference>
<evidence type="ECO:0000313" key="8">
    <source>
        <dbReference type="Proteomes" id="UP001199355"/>
    </source>
</evidence>
<dbReference type="GO" id="GO:0016787">
    <property type="term" value="F:hydrolase activity"/>
    <property type="evidence" value="ECO:0007669"/>
    <property type="project" value="UniProtKB-KW"/>
</dbReference>
<keyword evidence="5" id="KW-0694">RNA-binding</keyword>
<organism evidence="7 8">
    <name type="scientific">Gallintestinimicrobium propionicum</name>
    <dbReference type="NCBI Taxonomy" id="2981770"/>
    <lineage>
        <taxon>Bacteria</taxon>
        <taxon>Bacillati</taxon>
        <taxon>Bacillota</taxon>
        <taxon>Clostridia</taxon>
        <taxon>Lachnospirales</taxon>
        <taxon>Lachnospiraceae</taxon>
        <taxon>Gallintestinimicrobium</taxon>
    </lineage>
</organism>
<evidence type="ECO:0000256" key="4">
    <source>
        <dbReference type="ARBA" id="ARBA00022842"/>
    </source>
</evidence>
<sequence length="439" mass="48238">MSSVCVITRAVLKEHTEPVLTSFYLEKDKLTEVHPHLEGRSLLGNIYVGKVKHVVKNIDAAFVEIAGGQTCYLPFKEAQAPVLTNRRWDGRLLAGDEILVQVMRDALKTKEPALTAKISLEGRLAAVVLDGGHGVRYSRQLPGEATDHFREVLQSVTVPDGMTLVVRTAAGDGWNSKPADTALLREAGALLKKAQKLLSVGRSRTVFSMISEERPGWLTELLSHKQLPDKIVTDETLVYTALEDLYGSGASGIEKKLPAAAADSVERFGKRTPELPGGTKCPEISFYRDSRPNLFALYGLAGKLEEALVKRVWLKSGGYLVIEPTEALTVIDVNTGKYDGSKNVEETFALINREAAQETARQIRLRNLSGIILIDFINQKDRQAAKELLEELRSLCKDDPVPVRVVDITALGLVELTRKKVKGTLAEQLKGLKPTGVQR</sequence>
<comment type="cofactor">
    <cofactor evidence="1">
        <name>Mg(2+)</name>
        <dbReference type="ChEBI" id="CHEBI:18420"/>
    </cofactor>
</comment>
<dbReference type="InterPro" id="IPR003029">
    <property type="entry name" value="S1_domain"/>
</dbReference>
<name>A0AAE3ARK3_9FIRM</name>
<dbReference type="SUPFAM" id="SSF50249">
    <property type="entry name" value="Nucleic acid-binding proteins"/>
    <property type="match status" value="1"/>
</dbReference>
<evidence type="ECO:0000256" key="1">
    <source>
        <dbReference type="ARBA" id="ARBA00001946"/>
    </source>
</evidence>